<evidence type="ECO:0000259" key="3">
    <source>
        <dbReference type="Pfam" id="PF14613"/>
    </source>
</evidence>
<organism evidence="5 6">
    <name type="scientific">Pseudozyma flocculosa PF-1</name>
    <dbReference type="NCBI Taxonomy" id="1277687"/>
    <lineage>
        <taxon>Eukaryota</taxon>
        <taxon>Fungi</taxon>
        <taxon>Dikarya</taxon>
        <taxon>Basidiomycota</taxon>
        <taxon>Ustilaginomycotina</taxon>
        <taxon>Ustilaginomycetes</taxon>
        <taxon>Ustilaginales</taxon>
        <taxon>Ustilaginaceae</taxon>
        <taxon>Pseudozyma</taxon>
    </lineage>
</organism>
<feature type="domain" description="HAM1-like N-terminal" evidence="4">
    <location>
        <begin position="59"/>
        <end position="224"/>
    </location>
</feature>
<evidence type="ECO:0000256" key="2">
    <source>
        <dbReference type="SAM" id="MobiDB-lite"/>
    </source>
</evidence>
<dbReference type="InterPro" id="IPR017943">
    <property type="entry name" value="Bactericidal_perm-incr_a/b_dom"/>
</dbReference>
<dbReference type="InterPro" id="IPR027842">
    <property type="entry name" value="HAM1-like_C"/>
</dbReference>
<dbReference type="eggNOG" id="ENOG502R4P7">
    <property type="taxonomic scope" value="Eukaryota"/>
</dbReference>
<evidence type="ECO:0000313" key="6">
    <source>
        <dbReference type="Proteomes" id="UP000053664"/>
    </source>
</evidence>
<sequence>MSDREPLLPTHARNAREDIAEYGTQLKHDAKKTARQYGVDPNDPVGQAREAAPSRESLVKLAKVIGAVRAGKMPSQQQLSSWIESVINSPVLDERNVPGSSQLSQQGARVLQDLKGVLACVERVAESKNGDNKIQKFFYQTSQASVGLRGEGGVSYNLPSTSSVGADGLGSEAKDDAKQVLHNVQQIGQLFVTSKPFRNLVADIQFLLRDLTADAASQAARKAGQAEGKIRPSERERQARGDAIDIKAPSREDVKSAADRAKSSAQQATKDAKGSLQDAAKWVDEKTSDDAKDEFIERIREVVGQVQEDPDFKRALNGIYSIGNKWIDIVQDVAEKAKEQTDVDIDTPEAEANANFRESVELLQNILEEFSGRSLKPVKEAFGKFSDHVKAVYDKEASKETKELREFIDDVKAFIDRSLNQDGYIQSNRANREASDLYDRAQTMLKASGKDANKELNKLKSDFDEVLDEISNFAEGFEEDPELRELGQRVEKLADDVNFLKLRESFGKGGSGIGGFVNTIRTDAGILVRDTVEVIIPRMIQQIQEIPFPRLEFSSPEADVVIDDLSFRASTASFVPDSIRIVNRNDLSLSQRRNTYGSNVDSSLYLEVTGLRIKAADVAYYIKKKTGWFGWEDYGFLDLDLGGRDGTSFVVKLHNADEDDEESYFRVDKVSVDMSHLAIKVRQTRHWFLNFFLMPFVRPVVRKTLQHLLESQIQSWLQNADRSLWATQQRAKVINSYSKTALKSGQGVSMKAYTKAIFAPEDDAFSPYGRAAKSKPKTDVGLAQGVLVEGPHGDFKLAIGASHSRQLFPGKGGPARHAERKEQQYEELERTIREGVEQAKQSVEEVREGAREAVEQVREGVEGLEGDAKKTSKQAKGEAQKLSREARNQQRKERLESGWKSDVFDIDL</sequence>
<keyword evidence="1" id="KW-0175">Coiled coil</keyword>
<dbReference type="InterPro" id="IPR045967">
    <property type="entry name" value="HAM1-like_N"/>
</dbReference>
<feature type="coiled-coil region" evidence="1">
    <location>
        <begin position="449"/>
        <end position="503"/>
    </location>
</feature>
<evidence type="ECO:0000256" key="1">
    <source>
        <dbReference type="SAM" id="Coils"/>
    </source>
</evidence>
<dbReference type="HOGENOM" id="CLU_338076_0_0_1"/>
<dbReference type="Pfam" id="PF19343">
    <property type="entry name" value="HAM1_N"/>
    <property type="match status" value="2"/>
</dbReference>
<gene>
    <name evidence="5" type="ORF">PFL1_03728</name>
</gene>
<dbReference type="GeneID" id="19317836"/>
<protein>
    <submittedName>
        <fullName evidence="5">Uncharacterized protein</fullName>
    </submittedName>
</protein>
<dbReference type="OrthoDB" id="5407957at2759"/>
<feature type="compositionally biased region" description="Basic and acidic residues" evidence="2">
    <location>
        <begin position="228"/>
        <end position="262"/>
    </location>
</feature>
<feature type="region of interest" description="Disordered" evidence="2">
    <location>
        <begin position="850"/>
        <end position="896"/>
    </location>
</feature>
<evidence type="ECO:0000313" key="5">
    <source>
        <dbReference type="EMBL" id="EPQ28928.1"/>
    </source>
</evidence>
<dbReference type="AlphaFoldDB" id="A0A061H8H9"/>
<dbReference type="Proteomes" id="UP000053664">
    <property type="component" value="Unassembled WGS sequence"/>
</dbReference>
<dbReference type="PANTHER" id="PTHR31138:SF1">
    <property type="entry name" value="PDZ DOMAIN-CONTAINING PROTEIN"/>
    <property type="match status" value="1"/>
</dbReference>
<reference evidence="5 6" key="1">
    <citation type="journal article" date="2013" name="Plant Cell">
        <title>The transition from a phytopathogenic smut ancestor to an anamorphic biocontrol agent deciphered by comparative whole-genome analysis.</title>
        <authorList>
            <person name="Lefebvre F."/>
            <person name="Joly D.L."/>
            <person name="Labbe C."/>
            <person name="Teichmann B."/>
            <person name="Linning R."/>
            <person name="Belzile F."/>
            <person name="Bakkeren G."/>
            <person name="Belanger R.R."/>
        </authorList>
    </citation>
    <scope>NUCLEOTIDE SEQUENCE [LARGE SCALE GENOMIC DNA]</scope>
    <source>
        <strain evidence="5 6">PF-1</strain>
    </source>
</reference>
<evidence type="ECO:0000259" key="4">
    <source>
        <dbReference type="Pfam" id="PF19343"/>
    </source>
</evidence>
<dbReference type="SUPFAM" id="SSF55394">
    <property type="entry name" value="Bactericidal permeability-increasing protein, BPI"/>
    <property type="match status" value="1"/>
</dbReference>
<name>A0A061H8H9_9BASI</name>
<dbReference type="GO" id="GO:0008289">
    <property type="term" value="F:lipid binding"/>
    <property type="evidence" value="ECO:0007669"/>
    <property type="project" value="InterPro"/>
</dbReference>
<feature type="domain" description="HAM1-like C-terminal" evidence="3">
    <location>
        <begin position="672"/>
        <end position="742"/>
    </location>
</feature>
<dbReference type="EMBL" id="KE361633">
    <property type="protein sequence ID" value="EPQ28928.1"/>
    <property type="molecule type" value="Genomic_DNA"/>
</dbReference>
<dbReference type="RefSeq" id="XP_007879438.1">
    <property type="nucleotide sequence ID" value="XM_007881247.1"/>
</dbReference>
<feature type="domain" description="HAM1-like N-terminal" evidence="4">
    <location>
        <begin position="236"/>
        <end position="660"/>
    </location>
</feature>
<accession>A0A061H8H9</accession>
<feature type="region of interest" description="Disordered" evidence="2">
    <location>
        <begin position="219"/>
        <end position="287"/>
    </location>
</feature>
<proteinExistence type="predicted"/>
<dbReference type="PANTHER" id="PTHR31138">
    <property type="entry name" value="CHROMOSOME 19, WHOLE GENOME SHOTGUN SEQUENCE"/>
    <property type="match status" value="1"/>
</dbReference>
<dbReference type="KEGG" id="pfp:PFL1_03728"/>
<dbReference type="Pfam" id="PF14613">
    <property type="entry name" value="HAM1_C"/>
    <property type="match status" value="1"/>
</dbReference>